<name>Q8GF36_ZYMMO</name>
<reference evidence="1" key="1">
    <citation type="submission" date="2001-10" db="EMBL/GenBank/DDBJ databases">
        <authorList>
            <person name="Seo J."/>
            <person name="Park H."/>
            <person name="Kim H."/>
            <person name="Wang K."/>
            <person name="Yoon K."/>
            <person name="Rhee H."/>
            <person name="Kang J."/>
            <person name="Jung C."/>
            <person name="Kim M."/>
            <person name="Park C."/>
            <person name="An Y."/>
            <person name="Choi E."/>
        </authorList>
    </citation>
    <scope>NUCLEOTIDE SEQUENCE [LARGE SCALE GENOMIC DNA]</scope>
    <source>
        <strain evidence="1">ZM4</strain>
        <plasmid evidence="1">1</plasmid>
    </source>
</reference>
<keyword evidence="2" id="KW-1185">Reference proteome</keyword>
<protein>
    <submittedName>
        <fullName evidence="1">Uncharacterized protein</fullName>
    </submittedName>
</protein>
<keyword evidence="1" id="KW-0614">Plasmid</keyword>
<organism evidence="1 2">
    <name type="scientific">Zymomonas mobilis subsp. mobilis (strain ATCC 31821 / ZM4 / CP4)</name>
    <dbReference type="NCBI Taxonomy" id="264203"/>
    <lineage>
        <taxon>Bacteria</taxon>
        <taxon>Pseudomonadati</taxon>
        <taxon>Pseudomonadota</taxon>
        <taxon>Alphaproteobacteria</taxon>
        <taxon>Sphingomonadales</taxon>
        <taxon>Zymomonadaceae</taxon>
        <taxon>Zymomonas</taxon>
    </lineage>
</organism>
<dbReference type="Proteomes" id="UP000001173">
    <property type="component" value="Plasmid pZmo1"/>
</dbReference>
<dbReference type="EMBL" id="AY057845">
    <property type="protein sequence ID" value="AAL36132.1"/>
    <property type="molecule type" value="Genomic_DNA"/>
</dbReference>
<evidence type="ECO:0000313" key="1">
    <source>
        <dbReference type="EMBL" id="AAL36132.1"/>
    </source>
</evidence>
<dbReference type="AlphaFoldDB" id="Q8GF36"/>
<sequence length="32" mass="3663">MISMNSQSFNNGNKLTHSANFLYSVAKFLWLV</sequence>
<accession>Q8GF36</accession>
<evidence type="ECO:0000313" key="2">
    <source>
        <dbReference type="Proteomes" id="UP000001173"/>
    </source>
</evidence>
<geneLocation type="plasmid" evidence="2">
    <name>pZmo1</name>
</geneLocation>
<proteinExistence type="predicted"/>